<gene>
    <name evidence="2" type="ORF">HMPREF7215_2405</name>
</gene>
<evidence type="ECO:0000313" key="3">
    <source>
        <dbReference type="Proteomes" id="UP000006462"/>
    </source>
</evidence>
<feature type="transmembrane region" description="Helical" evidence="1">
    <location>
        <begin position="7"/>
        <end position="28"/>
    </location>
</feature>
<evidence type="ECO:0000256" key="1">
    <source>
        <dbReference type="SAM" id="Phobius"/>
    </source>
</evidence>
<comment type="caution">
    <text evidence="2">The sequence shown here is derived from an EMBL/GenBank/DDBJ whole genome shotgun (WGS) entry which is preliminary data.</text>
</comment>
<accession>A0ABM9ZS14</accession>
<evidence type="ECO:0000313" key="2">
    <source>
        <dbReference type="EMBL" id="EFB89670.1"/>
    </source>
</evidence>
<dbReference type="EMBL" id="ADFP01000123">
    <property type="protein sequence ID" value="EFB89670.1"/>
    <property type="molecule type" value="Genomic_DNA"/>
</dbReference>
<protein>
    <recommendedName>
        <fullName evidence="4">Cardiolipin synthase N-terminal domain-containing protein</fullName>
    </recommendedName>
</protein>
<dbReference type="Proteomes" id="UP000006462">
    <property type="component" value="Unassembled WGS sequence"/>
</dbReference>
<keyword evidence="1" id="KW-0812">Transmembrane</keyword>
<proteinExistence type="predicted"/>
<reference evidence="2 3" key="1">
    <citation type="submission" date="2009-12" db="EMBL/GenBank/DDBJ databases">
        <authorList>
            <person name="Shrivastava S."/>
            <person name="Madupu R."/>
            <person name="Durkin A.S."/>
            <person name="Torralba M."/>
            <person name="Methe B."/>
            <person name="Sutton G.G."/>
            <person name="Strausberg R.L."/>
            <person name="Nelson K.E."/>
        </authorList>
    </citation>
    <scope>NUCLEOTIDE SEQUENCE [LARGE SCALE GENOMIC DNA]</scope>
    <source>
        <strain evidence="2 3">W5455</strain>
    </source>
</reference>
<keyword evidence="1" id="KW-0472">Membrane</keyword>
<keyword evidence="1" id="KW-1133">Transmembrane helix</keyword>
<dbReference type="RefSeq" id="WP_009165844.1">
    <property type="nucleotide sequence ID" value="NZ_ADFP01000123.1"/>
</dbReference>
<keyword evidence="3" id="KW-1185">Reference proteome</keyword>
<dbReference type="GeneID" id="90986214"/>
<evidence type="ECO:0008006" key="4">
    <source>
        <dbReference type="Google" id="ProtNLM"/>
    </source>
</evidence>
<name>A0ABM9ZS14_9BACT</name>
<sequence length="54" mass="6383">MIMLNNIVMWLYYGIAAFFLLAVVMNFVKTKDPQKAVLYSIIMMPFVLRLLRLK</sequence>
<feature type="transmembrane region" description="Helical" evidence="1">
    <location>
        <begin position="34"/>
        <end position="51"/>
    </location>
</feature>
<organism evidence="2 3">
    <name type="scientific">Pyramidobacter piscolens W5455</name>
    <dbReference type="NCBI Taxonomy" id="352165"/>
    <lineage>
        <taxon>Bacteria</taxon>
        <taxon>Thermotogati</taxon>
        <taxon>Synergistota</taxon>
        <taxon>Synergistia</taxon>
        <taxon>Synergistales</taxon>
        <taxon>Dethiosulfovibrionaceae</taxon>
        <taxon>Pyramidobacter</taxon>
    </lineage>
</organism>